<evidence type="ECO:0000313" key="8">
    <source>
        <dbReference type="Proteomes" id="UP000543030"/>
    </source>
</evidence>
<keyword evidence="3" id="KW-0804">Transcription</keyword>
<dbReference type="SUPFAM" id="SSF46689">
    <property type="entry name" value="Homeodomain-like"/>
    <property type="match status" value="1"/>
</dbReference>
<evidence type="ECO:0000259" key="5">
    <source>
        <dbReference type="Pfam" id="PF00440"/>
    </source>
</evidence>
<keyword evidence="2" id="KW-0238">DNA-binding</keyword>
<dbReference type="Pfam" id="PF00440">
    <property type="entry name" value="TetR_N"/>
    <property type="match status" value="1"/>
</dbReference>
<evidence type="ECO:0000313" key="7">
    <source>
        <dbReference type="EMBL" id="MBB5191156.1"/>
    </source>
</evidence>
<evidence type="ECO:0000256" key="2">
    <source>
        <dbReference type="ARBA" id="ARBA00023125"/>
    </source>
</evidence>
<dbReference type="Gene3D" id="1.10.357.10">
    <property type="entry name" value="Tetracycline Repressor, domain 2"/>
    <property type="match status" value="1"/>
</dbReference>
<dbReference type="Gene3D" id="1.10.10.60">
    <property type="entry name" value="Homeodomain-like"/>
    <property type="match status" value="1"/>
</dbReference>
<dbReference type="InterPro" id="IPR011075">
    <property type="entry name" value="TetR_C"/>
</dbReference>
<evidence type="ECO:0000256" key="4">
    <source>
        <dbReference type="SAM" id="MobiDB-lite"/>
    </source>
</evidence>
<dbReference type="InterPro" id="IPR001647">
    <property type="entry name" value="HTH_TetR"/>
</dbReference>
<dbReference type="GO" id="GO:0003677">
    <property type="term" value="F:DNA binding"/>
    <property type="evidence" value="ECO:0007669"/>
    <property type="project" value="UniProtKB-KW"/>
</dbReference>
<dbReference type="InterPro" id="IPR036271">
    <property type="entry name" value="Tet_transcr_reg_TetR-rel_C_sf"/>
</dbReference>
<feature type="domain" description="Tetracyclin repressor-like C-terminal" evidence="6">
    <location>
        <begin position="109"/>
        <end position="211"/>
    </location>
</feature>
<dbReference type="Pfam" id="PF16925">
    <property type="entry name" value="TetR_C_13"/>
    <property type="match status" value="1"/>
</dbReference>
<dbReference type="Proteomes" id="UP000543030">
    <property type="component" value="Unassembled WGS sequence"/>
</dbReference>
<evidence type="ECO:0000256" key="3">
    <source>
        <dbReference type="ARBA" id="ARBA00023163"/>
    </source>
</evidence>
<organism evidence="7 8">
    <name type="scientific">Silvimonas terrae</name>
    <dbReference type="NCBI Taxonomy" id="300266"/>
    <lineage>
        <taxon>Bacteria</taxon>
        <taxon>Pseudomonadati</taxon>
        <taxon>Pseudomonadota</taxon>
        <taxon>Betaproteobacteria</taxon>
        <taxon>Neisseriales</taxon>
        <taxon>Chitinibacteraceae</taxon>
        <taxon>Silvimonas</taxon>
    </lineage>
</organism>
<accession>A0A840RFL2</accession>
<keyword evidence="8" id="KW-1185">Reference proteome</keyword>
<feature type="region of interest" description="Disordered" evidence="4">
    <location>
        <begin position="1"/>
        <end position="31"/>
    </location>
</feature>
<comment type="caution">
    <text evidence="7">The sequence shown here is derived from an EMBL/GenBank/DDBJ whole genome shotgun (WGS) entry which is preliminary data.</text>
</comment>
<feature type="domain" description="HTH tetR-type" evidence="5">
    <location>
        <begin position="39"/>
        <end position="82"/>
    </location>
</feature>
<dbReference type="AlphaFoldDB" id="A0A840RFL2"/>
<dbReference type="InterPro" id="IPR009057">
    <property type="entry name" value="Homeodomain-like_sf"/>
</dbReference>
<evidence type="ECO:0000259" key="6">
    <source>
        <dbReference type="Pfam" id="PF16925"/>
    </source>
</evidence>
<name>A0A840RFL2_9NEIS</name>
<dbReference type="RefSeq" id="WP_184099797.1">
    <property type="nucleotide sequence ID" value="NZ_JACHHN010000003.1"/>
</dbReference>
<protein>
    <submittedName>
        <fullName evidence="7">AcrR family transcriptional regulator</fullName>
    </submittedName>
</protein>
<proteinExistence type="predicted"/>
<dbReference type="SUPFAM" id="SSF48498">
    <property type="entry name" value="Tetracyclin repressor-like, C-terminal domain"/>
    <property type="match status" value="1"/>
</dbReference>
<evidence type="ECO:0000256" key="1">
    <source>
        <dbReference type="ARBA" id="ARBA00023015"/>
    </source>
</evidence>
<dbReference type="PANTHER" id="PTHR47506">
    <property type="entry name" value="TRANSCRIPTIONAL REGULATORY PROTEIN"/>
    <property type="match status" value="1"/>
</dbReference>
<gene>
    <name evidence="7" type="ORF">HNQ50_001879</name>
</gene>
<dbReference type="EMBL" id="JACHHN010000003">
    <property type="protein sequence ID" value="MBB5191156.1"/>
    <property type="molecule type" value="Genomic_DNA"/>
</dbReference>
<reference evidence="7 8" key="1">
    <citation type="submission" date="2020-08" db="EMBL/GenBank/DDBJ databases">
        <title>Genomic Encyclopedia of Type Strains, Phase IV (KMG-IV): sequencing the most valuable type-strain genomes for metagenomic binning, comparative biology and taxonomic classification.</title>
        <authorList>
            <person name="Goeker M."/>
        </authorList>
    </citation>
    <scope>NUCLEOTIDE SEQUENCE [LARGE SCALE GENOMIC DNA]</scope>
    <source>
        <strain evidence="7 8">DSM 18233</strain>
    </source>
</reference>
<keyword evidence="1" id="KW-0805">Transcription regulation</keyword>
<sequence>MVRKSAEPAALPQSPTPEPISGGLRPRGRPKAYDAGHALEQARDAFWDSGFNGTSLDDLTAATGMNKPSLYGAFGDKHTLYLQTLARYRELGRNAMREELASHPGLAQALRAIYARAIAIYTTGQRGARGCYLIGTAATEAVNDLAVREAFAAGLHELDDLLAARLRDAVESGELVTAIEPATLARVLCGVMNSLALRARAGESTAQLEAMAEGAVQLVLP</sequence>
<dbReference type="PANTHER" id="PTHR47506:SF1">
    <property type="entry name" value="HTH-TYPE TRANSCRIPTIONAL REGULATOR YJDC"/>
    <property type="match status" value="1"/>
</dbReference>